<comment type="caution">
    <text evidence="1">The sequence shown here is derived from an EMBL/GenBank/DDBJ whole genome shotgun (WGS) entry which is preliminary data.</text>
</comment>
<accession>A0A0F3KD21</accession>
<dbReference type="Proteomes" id="UP000033651">
    <property type="component" value="Unassembled WGS sequence"/>
</dbReference>
<reference evidence="1 2" key="1">
    <citation type="submission" date="2015-03" db="EMBL/GenBank/DDBJ databases">
        <title>Draft genome sequence of Luteibacter yeojuensis strain SU11.</title>
        <authorList>
            <person name="Sulaiman J."/>
            <person name="Priya K."/>
            <person name="Chan K.-G."/>
        </authorList>
    </citation>
    <scope>NUCLEOTIDE SEQUENCE [LARGE SCALE GENOMIC DNA]</scope>
    <source>
        <strain evidence="1 2">SU11</strain>
    </source>
</reference>
<organism evidence="1 2">
    <name type="scientific">Luteibacter yeojuensis</name>
    <dbReference type="NCBI Taxonomy" id="345309"/>
    <lineage>
        <taxon>Bacteria</taxon>
        <taxon>Pseudomonadati</taxon>
        <taxon>Pseudomonadota</taxon>
        <taxon>Gammaproteobacteria</taxon>
        <taxon>Lysobacterales</taxon>
        <taxon>Rhodanobacteraceae</taxon>
        <taxon>Luteibacter</taxon>
    </lineage>
</organism>
<evidence type="ECO:0000313" key="1">
    <source>
        <dbReference type="EMBL" id="KJV29130.1"/>
    </source>
</evidence>
<dbReference type="PATRIC" id="fig|345309.4.peg.2858"/>
<evidence type="ECO:0000313" key="2">
    <source>
        <dbReference type="Proteomes" id="UP000033651"/>
    </source>
</evidence>
<dbReference type="OrthoDB" id="6853546at2"/>
<name>A0A0F3KD21_9GAMM</name>
<dbReference type="RefSeq" id="WP_045830666.1">
    <property type="nucleotide sequence ID" value="NZ_JZRB01000039.1"/>
</dbReference>
<sequence>MLKSHRIAGMAITTGVVLYFFLRDTPDSPAKNKDPREWVAIEVDVGDLPIPIDSALLTATYTIENISCLKPLMISGATGQPFVTTYIDPRKVSPHAFQAKVPLDRFEDDDYHGRGVCHWKISSVDFRLRHGKRDLRAGMGSEGILASGSVRSYISEWSVMSAPTDWPEYALTDRKAAEMSQSGKIYTVTVTAKDDAHVPDRK</sequence>
<keyword evidence="2" id="KW-1185">Reference proteome</keyword>
<dbReference type="EMBL" id="JZRB01000039">
    <property type="protein sequence ID" value="KJV29130.1"/>
    <property type="molecule type" value="Genomic_DNA"/>
</dbReference>
<protein>
    <submittedName>
        <fullName evidence="1">Uncharacterized protein</fullName>
    </submittedName>
</protein>
<proteinExistence type="predicted"/>
<gene>
    <name evidence="1" type="ORF">VI08_16230</name>
</gene>
<dbReference type="AlphaFoldDB" id="A0A0F3KD21"/>